<keyword evidence="4" id="KW-1185">Reference proteome</keyword>
<feature type="region of interest" description="Disordered" evidence="1">
    <location>
        <begin position="180"/>
        <end position="202"/>
    </location>
</feature>
<comment type="caution">
    <text evidence="3">The sequence shown here is derived from an EMBL/GenBank/DDBJ whole genome shotgun (WGS) entry which is preliminary data.</text>
</comment>
<feature type="region of interest" description="Disordered" evidence="1">
    <location>
        <begin position="1"/>
        <end position="36"/>
    </location>
</feature>
<evidence type="ECO:0000313" key="3">
    <source>
        <dbReference type="EMBL" id="KAL2060636.1"/>
    </source>
</evidence>
<feature type="domain" description="Rrn9" evidence="2">
    <location>
        <begin position="44"/>
        <end position="114"/>
    </location>
</feature>
<dbReference type="Pfam" id="PF10680">
    <property type="entry name" value="RRN9"/>
    <property type="match status" value="1"/>
</dbReference>
<organism evidence="3 4">
    <name type="scientific">Oculimacula yallundae</name>
    <dbReference type="NCBI Taxonomy" id="86028"/>
    <lineage>
        <taxon>Eukaryota</taxon>
        <taxon>Fungi</taxon>
        <taxon>Dikarya</taxon>
        <taxon>Ascomycota</taxon>
        <taxon>Pezizomycotina</taxon>
        <taxon>Leotiomycetes</taxon>
        <taxon>Helotiales</taxon>
        <taxon>Ploettnerulaceae</taxon>
        <taxon>Oculimacula</taxon>
    </lineage>
</organism>
<evidence type="ECO:0000259" key="2">
    <source>
        <dbReference type="Pfam" id="PF10680"/>
    </source>
</evidence>
<evidence type="ECO:0000256" key="1">
    <source>
        <dbReference type="SAM" id="MobiDB-lite"/>
    </source>
</evidence>
<gene>
    <name evidence="3" type="ORF">VTL71DRAFT_9277</name>
</gene>
<dbReference type="EMBL" id="JAZHXI010000021">
    <property type="protein sequence ID" value="KAL2060636.1"/>
    <property type="molecule type" value="Genomic_DNA"/>
</dbReference>
<feature type="compositionally biased region" description="Basic and acidic residues" evidence="1">
    <location>
        <begin position="298"/>
        <end position="317"/>
    </location>
</feature>
<protein>
    <recommendedName>
        <fullName evidence="2">Rrn9 domain-containing protein</fullName>
    </recommendedName>
</protein>
<feature type="compositionally biased region" description="Basic residues" evidence="1">
    <location>
        <begin position="587"/>
        <end position="597"/>
    </location>
</feature>
<feature type="compositionally biased region" description="Polar residues" evidence="1">
    <location>
        <begin position="268"/>
        <end position="281"/>
    </location>
</feature>
<feature type="compositionally biased region" description="Low complexity" evidence="1">
    <location>
        <begin position="367"/>
        <end position="388"/>
    </location>
</feature>
<feature type="region of interest" description="Disordered" evidence="1">
    <location>
        <begin position="582"/>
        <end position="647"/>
    </location>
</feature>
<feature type="compositionally biased region" description="Low complexity" evidence="1">
    <location>
        <begin position="474"/>
        <end position="487"/>
    </location>
</feature>
<accession>A0ABR4BTV0</accession>
<sequence>MSSPKNTSSSDPDEYEETRPNRWTGPPTSWLNLTEPERGLADSLDTIRNADLSVHLFNAHALRRRARELEGAEDSEAINEFPGMPKEDQAFNPPKSWTAWPLPPEDVPRTGERIGTENIFDEYTFKREEYWAPSRELEDVLTGVTLRFAKEIFMGRKEGIAEVYADRANEKARMDIEEDVDDTGSEYHNSSDEESAIEEATRSPKADVFLKPVVSADDEHSRQLLLPSIRHTLSKLDEVLMALHHARKTCYRYSHSEAGTTDDDESIADTNYSEQGPTSPSKRPVGRPRKFANLPNRAKADSYHGIDAEPQHIDKNNRPRSKSTQAGRPKKTYDRLDGETQQDYLIRVARLQKKPLPVFAPPAEPKSPGTSLSPRRGRSRSQSAPARRATSEELRILRRRKLGLRDWSEVLGIAALVGGFDKDVLDRAMKRCTDLFGEEMLVNRMEEVPFAEREGGNEVVRYVPEFIPAFEAVVGDSSSSDDGSGVDSDSESDSKSESEHQTKIMPGARTASHPSRQAVFCPIPACPRRIQGFKDVPAMKRHLERGHKILKEDVEDYILPSDEEMDGAVHVDGFLRPVKRATGLRGQYRKKGAKKRKASESESESDEDENGGSGNGYVDDEEDVVGDVDAEGDEAESGNESSDSRSE</sequence>
<feature type="compositionally biased region" description="Basic and acidic residues" evidence="1">
    <location>
        <begin position="492"/>
        <end position="502"/>
    </location>
</feature>
<name>A0ABR4BTV0_9HELO</name>
<feature type="compositionally biased region" description="Acidic residues" evidence="1">
    <location>
        <begin position="601"/>
        <end position="610"/>
    </location>
</feature>
<feature type="compositionally biased region" description="Acidic residues" evidence="1">
    <location>
        <begin position="618"/>
        <end position="637"/>
    </location>
</feature>
<feature type="region of interest" description="Disordered" evidence="1">
    <location>
        <begin position="70"/>
        <end position="112"/>
    </location>
</feature>
<feature type="compositionally biased region" description="Polar residues" evidence="1">
    <location>
        <begin position="1"/>
        <end position="10"/>
    </location>
</feature>
<feature type="region of interest" description="Disordered" evidence="1">
    <location>
        <begin position="356"/>
        <end position="391"/>
    </location>
</feature>
<reference evidence="3 4" key="1">
    <citation type="journal article" date="2024" name="Commun. Biol.">
        <title>Comparative genomic analysis of thermophilic fungi reveals convergent evolutionary adaptations and gene losses.</title>
        <authorList>
            <person name="Steindorff A.S."/>
            <person name="Aguilar-Pontes M.V."/>
            <person name="Robinson A.J."/>
            <person name="Andreopoulos B."/>
            <person name="LaButti K."/>
            <person name="Kuo A."/>
            <person name="Mondo S."/>
            <person name="Riley R."/>
            <person name="Otillar R."/>
            <person name="Haridas S."/>
            <person name="Lipzen A."/>
            <person name="Grimwood J."/>
            <person name="Schmutz J."/>
            <person name="Clum A."/>
            <person name="Reid I.D."/>
            <person name="Moisan M.C."/>
            <person name="Butler G."/>
            <person name="Nguyen T.T.M."/>
            <person name="Dewar K."/>
            <person name="Conant G."/>
            <person name="Drula E."/>
            <person name="Henrissat B."/>
            <person name="Hansel C."/>
            <person name="Singer S."/>
            <person name="Hutchinson M.I."/>
            <person name="de Vries R.P."/>
            <person name="Natvig D.O."/>
            <person name="Powell A.J."/>
            <person name="Tsang A."/>
            <person name="Grigoriev I.V."/>
        </authorList>
    </citation>
    <scope>NUCLEOTIDE SEQUENCE [LARGE SCALE GENOMIC DNA]</scope>
    <source>
        <strain evidence="3 4">CBS 494.80</strain>
    </source>
</reference>
<dbReference type="InterPro" id="IPR019622">
    <property type="entry name" value="Rrn9_dom"/>
</dbReference>
<evidence type="ECO:0000313" key="4">
    <source>
        <dbReference type="Proteomes" id="UP001595075"/>
    </source>
</evidence>
<dbReference type="Proteomes" id="UP001595075">
    <property type="component" value="Unassembled WGS sequence"/>
</dbReference>
<feature type="region of interest" description="Disordered" evidence="1">
    <location>
        <begin position="474"/>
        <end position="516"/>
    </location>
</feature>
<feature type="region of interest" description="Disordered" evidence="1">
    <location>
        <begin position="256"/>
        <end position="339"/>
    </location>
</feature>
<proteinExistence type="predicted"/>